<dbReference type="RefSeq" id="XP_064726190.1">
    <property type="nucleotide sequence ID" value="XM_064878082.1"/>
</dbReference>
<feature type="region of interest" description="Disordered" evidence="4">
    <location>
        <begin position="692"/>
        <end position="711"/>
    </location>
</feature>
<feature type="domain" description="ARID" evidence="5">
    <location>
        <begin position="506"/>
        <end position="599"/>
    </location>
</feature>
<keyword evidence="3" id="KW-0539">Nucleus</keyword>
<evidence type="ECO:0000256" key="2">
    <source>
        <dbReference type="ARBA" id="ARBA00023163"/>
    </source>
</evidence>
<accession>A0ABR0RBT6</accession>
<sequence>MPLVPANNQYGPAEIGGNASVHQGDTHVQNTYYICKAVFSSAAELLSGNEGAAVSRKRRRNDHGESSAQCACGSKRARVVERDAEEASKLFYDPMQAVATGLRPSKRLLHSDQGEWYEEKEAIKRAKYADMAEEEVGTLEDALIMRHGSEETLHQKCCSLPSARHNSSPDSTVSDLPSLIGQTQRAQQGFFFAVLETCRQVLCSFPLTRNLPFMELRPPVSASDIPEEETQGIIATHGISRARSAQDLIATCVFLLSLLTFRNVSSRDASKVLAKCQEDRMLPFLTCLLGVSIARYIYIGSISRSLTEMTGDCIILEDAFQQQRRVPMSTCEHFTILKAFLEVHYQGRSGEPMVKAGQFNITMGSRRGLAIRPSDWSQKGRIRAGANVVMSIYVTTEDARCTICQSSMTVTPMGEFFWYLKETVECTSKQKALKSVLNPGGRALSSGITEVLEAESDDDDGSEHDTTGLRNINLRIVPRRKPIVSSSSSKPPDDAFATPNSDIKPVRPNLQYLDPLATFHKHNGTNMNRFPSVDKPPLDLYKLNQAVAAKGGFEFVCKNKMWAEVARELGYTGRIMSSLSTSLKNTYQKWLQPFEEWQKQSASAVESEKPTPPPADARIGSEFLPRTHLSEYELYQLHKKMKKTDTWRPSDTMVRRELAARRRGWENYQKAGAAAQARAGAFVDRGVNENPQLLSGSKAKRTKFAPKQKSQHDLEQSIETMILSPMLSAKDAAASADHVSEPQFVSQTRCTCGLAHDEGPMFRCEECLTWQHVECSHCQGDMPDYRLCTRCMHNRAIEWAGAASPKAWALELPGSIEADAQEDSPMNLLSEGTAVTDVDKSIEIIRAEDAQAAKQKSAEAAAQVAAQVRSLEGNDCGKKKVTMAEAEHHATISSHGYFSESADEVKTWTEEEKKQNLEDWFRIGAEAAQQLEQYKLDAKWNGQISRNKTKESDLLSDRNHS</sequence>
<keyword evidence="1" id="KW-0805">Transcription regulation</keyword>
<protein>
    <recommendedName>
        <fullName evidence="5">ARID domain-containing protein</fullName>
    </recommendedName>
</protein>
<reference evidence="6 7" key="1">
    <citation type="journal article" date="2023" name="Res Sq">
        <title>Genomic and morphological characterization of Knufia obscura isolated from the Mars 2020 spacecraft assembly facility.</title>
        <authorList>
            <person name="Chander A.M."/>
            <person name="Teixeira M.M."/>
            <person name="Singh N.K."/>
            <person name="Williams M.P."/>
            <person name="Parker C.W."/>
            <person name="Leo P."/>
            <person name="Stajich J.E."/>
            <person name="Torok T."/>
            <person name="Tighe S."/>
            <person name="Mason C.E."/>
            <person name="Venkateswaran K."/>
        </authorList>
    </citation>
    <scope>NUCLEOTIDE SEQUENCE [LARGE SCALE GENOMIC DNA]</scope>
    <source>
        <strain evidence="6 7">CCFEE 5817</strain>
    </source>
</reference>
<dbReference type="InterPro" id="IPR051232">
    <property type="entry name" value="ARID/SWI1_ChromRemod"/>
</dbReference>
<dbReference type="Pfam" id="PF22893">
    <property type="entry name" value="ULD_2"/>
    <property type="match status" value="1"/>
</dbReference>
<dbReference type="InterPro" id="IPR013083">
    <property type="entry name" value="Znf_RING/FYVE/PHD"/>
</dbReference>
<feature type="region of interest" description="Disordered" evidence="4">
    <location>
        <begin position="481"/>
        <end position="501"/>
    </location>
</feature>
<evidence type="ECO:0000313" key="7">
    <source>
        <dbReference type="Proteomes" id="UP001334248"/>
    </source>
</evidence>
<dbReference type="InterPro" id="IPR001606">
    <property type="entry name" value="ARID_dom"/>
</dbReference>
<dbReference type="SMART" id="SM00501">
    <property type="entry name" value="BRIGHT"/>
    <property type="match status" value="1"/>
</dbReference>
<dbReference type="SMART" id="SM01014">
    <property type="entry name" value="ARID"/>
    <property type="match status" value="1"/>
</dbReference>
<dbReference type="EMBL" id="JAVHJV010000014">
    <property type="protein sequence ID" value="KAK5938100.1"/>
    <property type="molecule type" value="Genomic_DNA"/>
</dbReference>
<evidence type="ECO:0000256" key="1">
    <source>
        <dbReference type="ARBA" id="ARBA00023015"/>
    </source>
</evidence>
<dbReference type="SUPFAM" id="SSF57903">
    <property type="entry name" value="FYVE/PHD zinc finger"/>
    <property type="match status" value="1"/>
</dbReference>
<proteinExistence type="predicted"/>
<dbReference type="CDD" id="cd16100">
    <property type="entry name" value="ARID"/>
    <property type="match status" value="1"/>
</dbReference>
<dbReference type="PANTHER" id="PTHR13964">
    <property type="entry name" value="RBP-RELATED"/>
    <property type="match status" value="1"/>
</dbReference>
<evidence type="ECO:0000256" key="3">
    <source>
        <dbReference type="ARBA" id="ARBA00023242"/>
    </source>
</evidence>
<evidence type="ECO:0000256" key="4">
    <source>
        <dbReference type="SAM" id="MobiDB-lite"/>
    </source>
</evidence>
<dbReference type="InterPro" id="IPR011011">
    <property type="entry name" value="Znf_FYVE_PHD"/>
</dbReference>
<keyword evidence="7" id="KW-1185">Reference proteome</keyword>
<feature type="region of interest" description="Disordered" evidence="4">
    <location>
        <begin position="601"/>
        <end position="620"/>
    </location>
</feature>
<dbReference type="GeneID" id="90003138"/>
<organism evidence="6 7">
    <name type="scientific">Knufia obscura</name>
    <dbReference type="NCBI Taxonomy" id="1635080"/>
    <lineage>
        <taxon>Eukaryota</taxon>
        <taxon>Fungi</taxon>
        <taxon>Dikarya</taxon>
        <taxon>Ascomycota</taxon>
        <taxon>Pezizomycotina</taxon>
        <taxon>Eurotiomycetes</taxon>
        <taxon>Chaetothyriomycetidae</taxon>
        <taxon>Chaetothyriales</taxon>
        <taxon>Trichomeriaceae</taxon>
        <taxon>Knufia</taxon>
    </lineage>
</organism>
<dbReference type="Pfam" id="PF01388">
    <property type="entry name" value="ARID"/>
    <property type="match status" value="1"/>
</dbReference>
<dbReference type="InterPro" id="IPR036431">
    <property type="entry name" value="ARID_dom_sf"/>
</dbReference>
<dbReference type="Gene3D" id="3.30.40.10">
    <property type="entry name" value="Zinc/RING finger domain, C3HC4 (zinc finger)"/>
    <property type="match status" value="1"/>
</dbReference>
<dbReference type="PANTHER" id="PTHR13964:SF27">
    <property type="entry name" value="HAT-TRICK, ISOFORM D"/>
    <property type="match status" value="1"/>
</dbReference>
<dbReference type="Gene3D" id="1.10.150.60">
    <property type="entry name" value="ARID DNA-binding domain"/>
    <property type="match status" value="1"/>
</dbReference>
<dbReference type="PROSITE" id="PS51011">
    <property type="entry name" value="ARID"/>
    <property type="match status" value="1"/>
</dbReference>
<comment type="caution">
    <text evidence="6">The sequence shown here is derived from an EMBL/GenBank/DDBJ whole genome shotgun (WGS) entry which is preliminary data.</text>
</comment>
<dbReference type="Proteomes" id="UP001334248">
    <property type="component" value="Unassembled WGS sequence"/>
</dbReference>
<evidence type="ECO:0000259" key="5">
    <source>
        <dbReference type="PROSITE" id="PS51011"/>
    </source>
</evidence>
<dbReference type="SUPFAM" id="SSF46774">
    <property type="entry name" value="ARID-like"/>
    <property type="match status" value="1"/>
</dbReference>
<dbReference type="InterPro" id="IPR054464">
    <property type="entry name" value="ULD_fung"/>
</dbReference>
<gene>
    <name evidence="6" type="ORF">PMZ80_009689</name>
</gene>
<keyword evidence="2" id="KW-0804">Transcription</keyword>
<evidence type="ECO:0000313" key="6">
    <source>
        <dbReference type="EMBL" id="KAK5938100.1"/>
    </source>
</evidence>
<name>A0ABR0RBT6_9EURO</name>